<dbReference type="AlphaFoldDB" id="A0A9N9ADH6"/>
<evidence type="ECO:0000313" key="1">
    <source>
        <dbReference type="EMBL" id="CAG8524689.1"/>
    </source>
</evidence>
<reference evidence="1" key="1">
    <citation type="submission" date="2021-06" db="EMBL/GenBank/DDBJ databases">
        <authorList>
            <person name="Kallberg Y."/>
            <person name="Tangrot J."/>
            <person name="Rosling A."/>
        </authorList>
    </citation>
    <scope>NUCLEOTIDE SEQUENCE</scope>
    <source>
        <strain evidence="1">FL966</strain>
    </source>
</reference>
<evidence type="ECO:0000313" key="2">
    <source>
        <dbReference type="Proteomes" id="UP000789759"/>
    </source>
</evidence>
<keyword evidence="2" id="KW-1185">Reference proteome</keyword>
<dbReference type="Proteomes" id="UP000789759">
    <property type="component" value="Unassembled WGS sequence"/>
</dbReference>
<protein>
    <submittedName>
        <fullName evidence="1">17785_t:CDS:1</fullName>
    </submittedName>
</protein>
<organism evidence="1 2">
    <name type="scientific">Cetraspora pellucida</name>
    <dbReference type="NCBI Taxonomy" id="1433469"/>
    <lineage>
        <taxon>Eukaryota</taxon>
        <taxon>Fungi</taxon>
        <taxon>Fungi incertae sedis</taxon>
        <taxon>Mucoromycota</taxon>
        <taxon>Glomeromycotina</taxon>
        <taxon>Glomeromycetes</taxon>
        <taxon>Diversisporales</taxon>
        <taxon>Gigasporaceae</taxon>
        <taxon>Cetraspora</taxon>
    </lineage>
</organism>
<dbReference type="EMBL" id="CAJVQA010001750">
    <property type="protein sequence ID" value="CAG8524689.1"/>
    <property type="molecule type" value="Genomic_DNA"/>
</dbReference>
<accession>A0A9N9ADH6</accession>
<name>A0A9N9ADH6_9GLOM</name>
<comment type="caution">
    <text evidence="1">The sequence shown here is derived from an EMBL/GenBank/DDBJ whole genome shotgun (WGS) entry which is preliminary data.</text>
</comment>
<gene>
    <name evidence="1" type="ORF">CPELLU_LOCUS3558</name>
</gene>
<proteinExistence type="predicted"/>
<sequence length="42" mass="4722">MMNEGVALVDEDKNIIHTYFAGCLLWVGGHGQWIRVFIASDD</sequence>